<proteinExistence type="predicted"/>
<dbReference type="PANTHER" id="PTHR35565:SF3">
    <property type="entry name" value="TYPE VI SECRETION SYSTEM SHEATH PROTEIN TSSC1"/>
    <property type="match status" value="1"/>
</dbReference>
<dbReference type="PANTHER" id="PTHR35565">
    <property type="entry name" value="CYTOPLASMIC PROTEIN-RELATED"/>
    <property type="match status" value="1"/>
</dbReference>
<dbReference type="InterPro" id="IPR044031">
    <property type="entry name" value="TssC1_N"/>
</dbReference>
<feature type="domain" description="TssC1 N-terminal" evidence="1">
    <location>
        <begin position="77"/>
        <end position="328"/>
    </location>
</feature>
<dbReference type="EMBL" id="DSQF01000020">
    <property type="protein sequence ID" value="HGZ43758.1"/>
    <property type="molecule type" value="Genomic_DNA"/>
</dbReference>
<dbReference type="InterPro" id="IPR010269">
    <property type="entry name" value="T6SS_TssC-like"/>
</dbReference>
<protein>
    <recommendedName>
        <fullName evidence="1">TssC1 N-terminal domain-containing protein</fullName>
    </recommendedName>
</protein>
<evidence type="ECO:0000313" key="2">
    <source>
        <dbReference type="EMBL" id="HGZ43758.1"/>
    </source>
</evidence>
<reference evidence="2" key="1">
    <citation type="journal article" date="2020" name="mSystems">
        <title>Genome- and Community-Level Interaction Insights into Carbon Utilization and Element Cycling Functions of Hydrothermarchaeota in Hydrothermal Sediment.</title>
        <authorList>
            <person name="Zhou Z."/>
            <person name="Liu Y."/>
            <person name="Xu W."/>
            <person name="Pan J."/>
            <person name="Luo Z.H."/>
            <person name="Li M."/>
        </authorList>
    </citation>
    <scope>NUCLEOTIDE SEQUENCE [LARGE SCALE GENOMIC DNA]</scope>
    <source>
        <strain evidence="2">SpSt-381</strain>
    </source>
</reference>
<evidence type="ECO:0000259" key="1">
    <source>
        <dbReference type="Pfam" id="PF05943"/>
    </source>
</evidence>
<accession>A0A832I702</accession>
<comment type="caution">
    <text evidence="2">The sequence shown here is derived from an EMBL/GenBank/DDBJ whole genome shotgun (WGS) entry which is preliminary data.</text>
</comment>
<sequence length="448" mass="46673">MKPLPWRILVLTEAVPDAGAAVRVPAGDPDAWLAAAGASVEVPKPGGGTATLAPRRAADFEPAAVAAALGADVAPAAVDAALHAPAFQRLEAAYRGLALLLAHAGDAVAVEVQGAPRAALAGPVRDAVYAREVAAEDPLTLVVVDHDFTHRGADLAVLRALAETASALQVPLVANAGAGFFDVRFLVQIAAFQELMPRLGTAAHAPWREFQASEPARWTALTINRFLLRAPWTPERGGHAEAVTDSNPESYLWGRGGWLVAAAVARSAREHGHALAIAGAQGGRFEGLPTRAFPTAVNETRALATETTVTDAQMPELERVGFTPLIGPLGADSVLLPMVLTTFRLRPGVLTVEATLAYQILAARLAHTCARLLDTRPGDPAAAVEHLRAGLVEFLGGFAGEDPAAAVAVEVREVADGDRTARVADVRVTPKIVLEGKNVEFAFGLPLG</sequence>
<dbReference type="AlphaFoldDB" id="A0A832I702"/>
<organism evidence="2">
    <name type="scientific">Eiseniibacteriota bacterium</name>
    <dbReference type="NCBI Taxonomy" id="2212470"/>
    <lineage>
        <taxon>Bacteria</taxon>
        <taxon>Candidatus Eiseniibacteriota</taxon>
    </lineage>
</organism>
<gene>
    <name evidence="2" type="ORF">ENR23_10105</name>
</gene>
<dbReference type="Pfam" id="PF05943">
    <property type="entry name" value="VipB"/>
    <property type="match status" value="1"/>
</dbReference>
<name>A0A832I702_UNCEI</name>